<feature type="transmembrane region" description="Helical" evidence="6">
    <location>
        <begin position="211"/>
        <end position="229"/>
    </location>
</feature>
<feature type="transmembrane region" description="Helical" evidence="6">
    <location>
        <begin position="109"/>
        <end position="131"/>
    </location>
</feature>
<protein>
    <submittedName>
        <fullName evidence="8">Cytochrome b/b6 domain-containing protein</fullName>
    </submittedName>
</protein>
<dbReference type="Gene3D" id="1.20.950.20">
    <property type="entry name" value="Transmembrane di-heme cytochromes, Chain C"/>
    <property type="match status" value="1"/>
</dbReference>
<dbReference type="InterPro" id="IPR051542">
    <property type="entry name" value="Hydrogenase_cytochrome"/>
</dbReference>
<dbReference type="PANTHER" id="PTHR30485:SF2">
    <property type="entry name" value="BLL0597 PROTEIN"/>
    <property type="match status" value="1"/>
</dbReference>
<evidence type="ECO:0000313" key="8">
    <source>
        <dbReference type="EMBL" id="WOJ90854.1"/>
    </source>
</evidence>
<dbReference type="InterPro" id="IPR011577">
    <property type="entry name" value="Cyt_b561_bac/Ni-Hgenase"/>
</dbReference>
<keyword evidence="4 6" id="KW-1133">Transmembrane helix</keyword>
<feature type="transmembrane region" description="Helical" evidence="6">
    <location>
        <begin position="160"/>
        <end position="181"/>
    </location>
</feature>
<sequence length="241" mass="26983">MTTIEDVNEAPAVEHRQVWDLPVRVFHWTLVLSIIGAFVTNRLGVSYFKYHVWFGYTVIVLVLFRVVWGVVGTRHAQFWNFVCSPAETLRYAIGLLRGHRLHYAGHNPLGAWMVLALLIALGAQASFGLFANDEIFNVGPLYGYVSKELSLQLTSLHRHLFYWIMGAVAVHVLAVIAHHVFEQANLVHAMITGRKPRHIVAETDGIGSSRTWLAVLLIVALAWALAWVVNHASAPVDDGLY</sequence>
<gene>
    <name evidence="8" type="ORF">RZS28_06110</name>
</gene>
<evidence type="ECO:0000313" key="9">
    <source>
        <dbReference type="Proteomes" id="UP001626536"/>
    </source>
</evidence>
<dbReference type="RefSeq" id="WP_407340441.1">
    <property type="nucleotide sequence ID" value="NZ_CP136862.1"/>
</dbReference>
<dbReference type="Pfam" id="PF01292">
    <property type="entry name" value="Ni_hydr_CYTB"/>
    <property type="match status" value="1"/>
</dbReference>
<evidence type="ECO:0000256" key="3">
    <source>
        <dbReference type="ARBA" id="ARBA00022692"/>
    </source>
</evidence>
<comment type="subcellular location">
    <subcellularLocation>
        <location evidence="1">Cell membrane</location>
        <topology evidence="1">Multi-pass membrane protein</topology>
    </subcellularLocation>
</comment>
<name>A0ABZ0HWE2_9HYPH</name>
<dbReference type="InterPro" id="IPR016174">
    <property type="entry name" value="Di-haem_cyt_TM"/>
</dbReference>
<keyword evidence="2" id="KW-1003">Cell membrane</keyword>
<keyword evidence="3 6" id="KW-0812">Transmembrane</keyword>
<feature type="transmembrane region" description="Helical" evidence="6">
    <location>
        <begin position="52"/>
        <end position="71"/>
    </location>
</feature>
<dbReference type="SUPFAM" id="SSF81342">
    <property type="entry name" value="Transmembrane di-heme cytochromes"/>
    <property type="match status" value="1"/>
</dbReference>
<keyword evidence="9" id="KW-1185">Reference proteome</keyword>
<reference evidence="8 9" key="1">
    <citation type="submission" date="2023-10" db="EMBL/GenBank/DDBJ databases">
        <title>Novel methanotroph of the genus Methylocapsa from a subarctic wetland.</title>
        <authorList>
            <person name="Belova S.E."/>
            <person name="Oshkin I.Y."/>
            <person name="Miroshnikov K."/>
            <person name="Dedysh S.N."/>
        </authorList>
    </citation>
    <scope>NUCLEOTIDE SEQUENCE [LARGE SCALE GENOMIC DNA]</scope>
    <source>
        <strain evidence="8 9">RX1</strain>
    </source>
</reference>
<keyword evidence="5 6" id="KW-0472">Membrane</keyword>
<evidence type="ECO:0000256" key="6">
    <source>
        <dbReference type="SAM" id="Phobius"/>
    </source>
</evidence>
<evidence type="ECO:0000256" key="4">
    <source>
        <dbReference type="ARBA" id="ARBA00022989"/>
    </source>
</evidence>
<organism evidence="8 9">
    <name type="scientific">Methylocapsa polymorpha</name>
    <dbReference type="NCBI Taxonomy" id="3080828"/>
    <lineage>
        <taxon>Bacteria</taxon>
        <taxon>Pseudomonadati</taxon>
        <taxon>Pseudomonadota</taxon>
        <taxon>Alphaproteobacteria</taxon>
        <taxon>Hyphomicrobiales</taxon>
        <taxon>Beijerinckiaceae</taxon>
        <taxon>Methylocapsa</taxon>
    </lineage>
</organism>
<feature type="domain" description="Cytochrome b561 bacterial/Ni-hydrogenase" evidence="7">
    <location>
        <begin position="18"/>
        <end position="193"/>
    </location>
</feature>
<evidence type="ECO:0000256" key="2">
    <source>
        <dbReference type="ARBA" id="ARBA00022475"/>
    </source>
</evidence>
<evidence type="ECO:0000259" key="7">
    <source>
        <dbReference type="Pfam" id="PF01292"/>
    </source>
</evidence>
<dbReference type="Proteomes" id="UP001626536">
    <property type="component" value="Chromosome"/>
</dbReference>
<accession>A0ABZ0HWE2</accession>
<dbReference type="PANTHER" id="PTHR30485">
    <property type="entry name" value="NI/FE-HYDROGENASE 1 B-TYPE CYTOCHROME SUBUNIT"/>
    <property type="match status" value="1"/>
</dbReference>
<evidence type="ECO:0000256" key="5">
    <source>
        <dbReference type="ARBA" id="ARBA00023136"/>
    </source>
</evidence>
<evidence type="ECO:0000256" key="1">
    <source>
        <dbReference type="ARBA" id="ARBA00004651"/>
    </source>
</evidence>
<feature type="transmembrane region" description="Helical" evidence="6">
    <location>
        <begin position="25"/>
        <end position="45"/>
    </location>
</feature>
<proteinExistence type="predicted"/>
<dbReference type="EMBL" id="CP136862">
    <property type="protein sequence ID" value="WOJ90854.1"/>
    <property type="molecule type" value="Genomic_DNA"/>
</dbReference>